<dbReference type="AlphaFoldDB" id="A0A914VCJ0"/>
<dbReference type="Proteomes" id="UP000887566">
    <property type="component" value="Unplaced"/>
</dbReference>
<feature type="transmembrane region" description="Helical" evidence="1">
    <location>
        <begin position="76"/>
        <end position="96"/>
    </location>
</feature>
<feature type="transmembrane region" description="Helical" evidence="1">
    <location>
        <begin position="5"/>
        <end position="23"/>
    </location>
</feature>
<feature type="transmembrane region" description="Helical" evidence="1">
    <location>
        <begin position="108"/>
        <end position="128"/>
    </location>
</feature>
<keyword evidence="1" id="KW-0812">Transmembrane</keyword>
<dbReference type="WBParaSite" id="PSAMB.scaffold179size68690.g3091.t1">
    <property type="protein sequence ID" value="PSAMB.scaffold179size68690.g3091.t1"/>
    <property type="gene ID" value="PSAMB.scaffold179size68690.g3091"/>
</dbReference>
<proteinExistence type="predicted"/>
<organism evidence="2 3">
    <name type="scientific">Plectus sambesii</name>
    <dbReference type="NCBI Taxonomy" id="2011161"/>
    <lineage>
        <taxon>Eukaryota</taxon>
        <taxon>Metazoa</taxon>
        <taxon>Ecdysozoa</taxon>
        <taxon>Nematoda</taxon>
        <taxon>Chromadorea</taxon>
        <taxon>Plectida</taxon>
        <taxon>Plectina</taxon>
        <taxon>Plectoidea</taxon>
        <taxon>Plectidae</taxon>
        <taxon>Plectus</taxon>
    </lineage>
</organism>
<keyword evidence="2" id="KW-1185">Reference proteome</keyword>
<keyword evidence="1" id="KW-0472">Membrane</keyword>
<reference evidence="3" key="1">
    <citation type="submission" date="2022-11" db="UniProtKB">
        <authorList>
            <consortium name="WormBaseParasite"/>
        </authorList>
    </citation>
    <scope>IDENTIFICATION</scope>
</reference>
<keyword evidence="1" id="KW-1133">Transmembrane helix</keyword>
<evidence type="ECO:0000313" key="2">
    <source>
        <dbReference type="Proteomes" id="UP000887566"/>
    </source>
</evidence>
<accession>A0A914VCJ0</accession>
<evidence type="ECO:0000256" key="1">
    <source>
        <dbReference type="SAM" id="Phobius"/>
    </source>
</evidence>
<sequence length="131" mass="15145">MIESVLCIAASLVITTFTGFFYYNPNFNPLAKIWLQCQTSVKHSDGMMRELMGTWAAKTLITIFLLHFTEGRAFMLLDLVYLAAKLTFVTEALQFIHYMWKQGSLRELALNTVYDFLILLGILFAVTFHRY</sequence>
<feature type="transmembrane region" description="Helical" evidence="1">
    <location>
        <begin position="52"/>
        <end position="69"/>
    </location>
</feature>
<name>A0A914VCJ0_9BILA</name>
<evidence type="ECO:0000313" key="3">
    <source>
        <dbReference type="WBParaSite" id="PSAMB.scaffold179size68690.g3091.t1"/>
    </source>
</evidence>
<protein>
    <submittedName>
        <fullName evidence="3">Uncharacterized protein</fullName>
    </submittedName>
</protein>